<reference evidence="2 3" key="1">
    <citation type="submission" date="2018-11" db="EMBL/GenBank/DDBJ databases">
        <title>Genome sequencing of Lachnoanaerobaculum orale DSM 24553T.</title>
        <authorList>
            <person name="Kook J.-K."/>
            <person name="Park S.-N."/>
            <person name="Lim Y.K."/>
        </authorList>
    </citation>
    <scope>NUCLEOTIDE SEQUENCE [LARGE SCALE GENOMIC DNA]</scope>
    <source>
        <strain evidence="2 3">DSM 24553</strain>
    </source>
</reference>
<keyword evidence="1" id="KW-0472">Membrane</keyword>
<keyword evidence="1" id="KW-1133">Transmembrane helix</keyword>
<dbReference type="AlphaFoldDB" id="A0A3P3Q4T1"/>
<comment type="caution">
    <text evidence="2">The sequence shown here is derived from an EMBL/GenBank/DDBJ whole genome shotgun (WGS) entry which is preliminary data.</text>
</comment>
<feature type="transmembrane region" description="Helical" evidence="1">
    <location>
        <begin position="287"/>
        <end position="308"/>
    </location>
</feature>
<feature type="transmembrane region" description="Helical" evidence="1">
    <location>
        <begin position="193"/>
        <end position="215"/>
    </location>
</feature>
<feature type="transmembrane region" description="Helical" evidence="1">
    <location>
        <begin position="253"/>
        <end position="281"/>
    </location>
</feature>
<dbReference type="EMBL" id="RRCM01000001">
    <property type="protein sequence ID" value="RRJ16044.1"/>
    <property type="molecule type" value="Genomic_DNA"/>
</dbReference>
<dbReference type="Pfam" id="PF06772">
    <property type="entry name" value="LtrA"/>
    <property type="match status" value="1"/>
</dbReference>
<feature type="transmembrane region" description="Helical" evidence="1">
    <location>
        <begin position="99"/>
        <end position="117"/>
    </location>
</feature>
<dbReference type="InterPro" id="IPR010640">
    <property type="entry name" value="Low_temperature_requirement_A"/>
</dbReference>
<feature type="transmembrane region" description="Helical" evidence="1">
    <location>
        <begin position="14"/>
        <end position="34"/>
    </location>
</feature>
<keyword evidence="3" id="KW-1185">Reference proteome</keyword>
<evidence type="ECO:0000256" key="1">
    <source>
        <dbReference type="SAM" id="Phobius"/>
    </source>
</evidence>
<sequence length="377" mass="42864">MTSITHKRVEYTELFYDLVFVYAISKATALIHHLDNGMVTFESMLTFLLTLIILLNNWLIQTGFTNRHGKNSLLNMFVSFLNMGILLFISNLITQEWELAFQKFCLALGTLSLTLFVQYLIEYMKKSTSCGSLRTVRGLLWLTGLRAVSVYTASFLPLKFGVPIFLAGFLSTFAMPIFMEMRGEKFISNLPHLIERLSLLVIITFGEMVMGLAQFFTTENFSINSVLLFIIMASLFLFYFGEFDHAIDEATDANISFLIYSHIPIIVGLIVITVSMSFLVLPSVNHLFAASFFYFGIAIFQGATLANSKYNIEDFKFPKRYYAFQIVLYLCGLILSLLLSKNPDAVILITSIMSVCQTGIFIVYFVKKKPDYNLLQL</sequence>
<keyword evidence="1" id="KW-0812">Transmembrane</keyword>
<accession>A0A3P3Q4T1</accession>
<organism evidence="2 3">
    <name type="scientific">Lachnoanaerobaculum orale</name>
    <dbReference type="NCBI Taxonomy" id="979627"/>
    <lineage>
        <taxon>Bacteria</taxon>
        <taxon>Bacillati</taxon>
        <taxon>Bacillota</taxon>
        <taxon>Clostridia</taxon>
        <taxon>Lachnospirales</taxon>
        <taxon>Lachnospiraceae</taxon>
        <taxon>Lachnoanaerobaculum</taxon>
    </lineage>
</organism>
<feature type="transmembrane region" description="Helical" evidence="1">
    <location>
        <begin position="72"/>
        <end position="93"/>
    </location>
</feature>
<feature type="transmembrane region" description="Helical" evidence="1">
    <location>
        <begin position="162"/>
        <end position="181"/>
    </location>
</feature>
<dbReference type="RefSeq" id="WP_124951186.1">
    <property type="nucleotide sequence ID" value="NZ_RRCM01000001.1"/>
</dbReference>
<protein>
    <submittedName>
        <fullName evidence="2">Low temperature requirement protein A</fullName>
    </submittedName>
</protein>
<feature type="transmembrane region" description="Helical" evidence="1">
    <location>
        <begin position="345"/>
        <end position="366"/>
    </location>
</feature>
<feature type="transmembrane region" description="Helical" evidence="1">
    <location>
        <begin position="40"/>
        <end position="60"/>
    </location>
</feature>
<proteinExistence type="predicted"/>
<gene>
    <name evidence="2" type="ORF">EHW90_03165</name>
</gene>
<name>A0A3P3Q4T1_9FIRM</name>
<evidence type="ECO:0000313" key="3">
    <source>
        <dbReference type="Proteomes" id="UP000276982"/>
    </source>
</evidence>
<dbReference type="PANTHER" id="PTHR36840">
    <property type="entry name" value="BLL5714 PROTEIN"/>
    <property type="match status" value="1"/>
</dbReference>
<feature type="transmembrane region" description="Helical" evidence="1">
    <location>
        <begin position="221"/>
        <end position="241"/>
    </location>
</feature>
<dbReference type="Proteomes" id="UP000276982">
    <property type="component" value="Unassembled WGS sequence"/>
</dbReference>
<feature type="transmembrane region" description="Helical" evidence="1">
    <location>
        <begin position="320"/>
        <end position="339"/>
    </location>
</feature>
<evidence type="ECO:0000313" key="2">
    <source>
        <dbReference type="EMBL" id="RRJ16044.1"/>
    </source>
</evidence>
<dbReference type="PANTHER" id="PTHR36840:SF1">
    <property type="entry name" value="BLL5714 PROTEIN"/>
    <property type="match status" value="1"/>
</dbReference>